<gene>
    <name evidence="6" type="primary">modF</name>
    <name evidence="6" type="ordered locus">Pro_0888</name>
</gene>
<accession>Q7VC54</accession>
<dbReference type="GO" id="GO:0016020">
    <property type="term" value="C:membrane"/>
    <property type="evidence" value="ECO:0007669"/>
    <property type="project" value="InterPro"/>
</dbReference>
<dbReference type="Pfam" id="PF00005">
    <property type="entry name" value="ABC_tran"/>
    <property type="match status" value="1"/>
</dbReference>
<dbReference type="CDD" id="cd03225">
    <property type="entry name" value="ABC_cobalt_CbiO_domain1"/>
    <property type="match status" value="1"/>
</dbReference>
<dbReference type="SMART" id="SM00382">
    <property type="entry name" value="AAA"/>
    <property type="match status" value="1"/>
</dbReference>
<evidence type="ECO:0000259" key="5">
    <source>
        <dbReference type="PROSITE" id="PS50893"/>
    </source>
</evidence>
<dbReference type="Proteomes" id="UP000001420">
    <property type="component" value="Chromosome"/>
</dbReference>
<keyword evidence="3" id="KW-0547">Nucleotide-binding</keyword>
<dbReference type="SUPFAM" id="SSF52540">
    <property type="entry name" value="P-loop containing nucleoside triphosphate hydrolases"/>
    <property type="match status" value="1"/>
</dbReference>
<evidence type="ECO:0000256" key="3">
    <source>
        <dbReference type="ARBA" id="ARBA00022741"/>
    </source>
</evidence>
<dbReference type="EnsemblBacteria" id="AAP99932">
    <property type="protein sequence ID" value="AAP99932"/>
    <property type="gene ID" value="Pro_0888"/>
</dbReference>
<dbReference type="HOGENOM" id="CLU_000604_1_22_3"/>
<dbReference type="PANTHER" id="PTHR42734">
    <property type="entry name" value="METAL TRANSPORT SYSTEM ATP-BINDING PROTEIN TM_0124-RELATED"/>
    <property type="match status" value="1"/>
</dbReference>
<feature type="domain" description="ABC transporter" evidence="5">
    <location>
        <begin position="12"/>
        <end position="251"/>
    </location>
</feature>
<dbReference type="KEGG" id="pma:Pro_0888"/>
<keyword evidence="4" id="KW-0067">ATP-binding</keyword>
<dbReference type="AlphaFoldDB" id="Q7VC54"/>
<evidence type="ECO:0000256" key="2">
    <source>
        <dbReference type="ARBA" id="ARBA00022448"/>
    </source>
</evidence>
<keyword evidence="7" id="KW-1185">Reference proteome</keyword>
<dbReference type="GO" id="GO:0022857">
    <property type="term" value="F:transmembrane transporter activity"/>
    <property type="evidence" value="ECO:0007669"/>
    <property type="project" value="UniProtKB-ARBA"/>
</dbReference>
<evidence type="ECO:0000313" key="6">
    <source>
        <dbReference type="EMBL" id="AAP99932.1"/>
    </source>
</evidence>
<proteinExistence type="inferred from homology"/>
<dbReference type="STRING" id="167539.Pro_0888"/>
<protein>
    <submittedName>
        <fullName evidence="6">ABC-type molybdenum transport system ATPase component</fullName>
    </submittedName>
</protein>
<name>Q7VC54_PROMA</name>
<reference evidence="6 7" key="1">
    <citation type="journal article" date="2003" name="Proc. Natl. Acad. Sci. U.S.A.">
        <title>Genome sequence of the cyanobacterium Prochlorococcus marinus SS120, a nearly minimal oxyphototrophic genome.</title>
        <authorList>
            <person name="Dufresne A."/>
            <person name="Salanoubat M."/>
            <person name="Partensky F."/>
            <person name="Artiguenave F."/>
            <person name="Axmann I.M."/>
            <person name="Barbe V."/>
            <person name="Duprat S."/>
            <person name="Galperin M.Y."/>
            <person name="Koonin E.V."/>
            <person name="Le Gall F."/>
            <person name="Makarova K.S."/>
            <person name="Ostrowski M."/>
            <person name="Oztas S."/>
            <person name="Robert C."/>
            <person name="Rogozin I.B."/>
            <person name="Scanlan D.J."/>
            <person name="Tandeau de Marsac N."/>
            <person name="Weissenbach J."/>
            <person name="Wincker P."/>
            <person name="Wolf Y.I."/>
            <person name="Hess W.R."/>
        </authorList>
    </citation>
    <scope>NUCLEOTIDE SEQUENCE [LARGE SCALE GENOMIC DNA]</scope>
    <source>
        <strain evidence="7">SARG / CCMP1375 / SS120</strain>
    </source>
</reference>
<keyword evidence="2" id="KW-0813">Transport</keyword>
<evidence type="ECO:0000313" key="7">
    <source>
        <dbReference type="Proteomes" id="UP000001420"/>
    </source>
</evidence>
<sequence>MESKILIDGTWAEFKNLNIWYEHKRVLNNINLKLRLGENTVLIGTNGSGKSTLIKTIARIKYPIVDKESFIKIFGKNHINIWELRTKIGFLFSEIDTRIKGNMLTKDIILSGYQGTFGVINRNLIGTKEKQNLEELMNSLNLIKVSKYYSQLSDGQKRRVLIARSIINNPLVLALDEPTNMLDLRSNYELLNNLSNLSKNGITLLYTTNNIENIIKETNRVIFLKEGEIILDGTPEKVITSENISNLYDFNIAVRNIGGYWRTSPA</sequence>
<dbReference type="InterPro" id="IPR027417">
    <property type="entry name" value="P-loop_NTPase"/>
</dbReference>
<dbReference type="GO" id="GO:0016887">
    <property type="term" value="F:ATP hydrolysis activity"/>
    <property type="evidence" value="ECO:0007669"/>
    <property type="project" value="InterPro"/>
</dbReference>
<dbReference type="EMBL" id="AE017126">
    <property type="protein sequence ID" value="AAP99932.1"/>
    <property type="molecule type" value="Genomic_DNA"/>
</dbReference>
<dbReference type="PROSITE" id="PS50893">
    <property type="entry name" value="ABC_TRANSPORTER_2"/>
    <property type="match status" value="1"/>
</dbReference>
<comment type="similarity">
    <text evidence="1">Belongs to the ABC transporter superfamily.</text>
</comment>
<dbReference type="eggNOG" id="COG1119">
    <property type="taxonomic scope" value="Bacteria"/>
</dbReference>
<dbReference type="InterPro" id="IPR015856">
    <property type="entry name" value="ABC_transpr_CbiO/EcfA_su"/>
</dbReference>
<dbReference type="OrthoDB" id="9789994at2"/>
<evidence type="ECO:0000256" key="1">
    <source>
        <dbReference type="ARBA" id="ARBA00005417"/>
    </source>
</evidence>
<dbReference type="PANTHER" id="PTHR42734:SF17">
    <property type="entry name" value="METAL TRANSPORT SYSTEM ATP-BINDING PROTEIN TM_0124-RELATED"/>
    <property type="match status" value="1"/>
</dbReference>
<dbReference type="InterPro" id="IPR050153">
    <property type="entry name" value="Metal_Ion_Import_ABC"/>
</dbReference>
<dbReference type="InterPro" id="IPR003439">
    <property type="entry name" value="ABC_transporter-like_ATP-bd"/>
</dbReference>
<dbReference type="Gene3D" id="3.40.50.300">
    <property type="entry name" value="P-loop containing nucleotide triphosphate hydrolases"/>
    <property type="match status" value="1"/>
</dbReference>
<dbReference type="InterPro" id="IPR003593">
    <property type="entry name" value="AAA+_ATPase"/>
</dbReference>
<organism evidence="6 7">
    <name type="scientific">Prochlorococcus marinus (strain SARG / CCMP1375 / SS120)</name>
    <dbReference type="NCBI Taxonomy" id="167539"/>
    <lineage>
        <taxon>Bacteria</taxon>
        <taxon>Bacillati</taxon>
        <taxon>Cyanobacteriota</taxon>
        <taxon>Cyanophyceae</taxon>
        <taxon>Synechococcales</taxon>
        <taxon>Prochlorococcaceae</taxon>
        <taxon>Prochlorococcus</taxon>
    </lineage>
</organism>
<dbReference type="PATRIC" id="fig|167539.5.peg.936"/>
<evidence type="ECO:0000256" key="4">
    <source>
        <dbReference type="ARBA" id="ARBA00022840"/>
    </source>
</evidence>
<dbReference type="GO" id="GO:0005524">
    <property type="term" value="F:ATP binding"/>
    <property type="evidence" value="ECO:0007669"/>
    <property type="project" value="UniProtKB-KW"/>
</dbReference>